<dbReference type="Proteomes" id="UP000285236">
    <property type="component" value="Unassembled WGS sequence"/>
</dbReference>
<name>A0AA92W341_9BACT</name>
<dbReference type="AlphaFoldDB" id="A0AA92W341"/>
<reference evidence="1 2" key="1">
    <citation type="submission" date="2018-08" db="EMBL/GenBank/DDBJ databases">
        <title>A genome reference for cultivated species of the human gut microbiota.</title>
        <authorList>
            <person name="Zou Y."/>
            <person name="Xue W."/>
            <person name="Luo G."/>
        </authorList>
    </citation>
    <scope>NUCLEOTIDE SEQUENCE [LARGE SCALE GENOMIC DNA]</scope>
    <source>
        <strain evidence="1 2">AF15-25</strain>
    </source>
</reference>
<evidence type="ECO:0000313" key="1">
    <source>
        <dbReference type="EMBL" id="RGU89412.1"/>
    </source>
</evidence>
<accession>A0AA92W341</accession>
<dbReference type="EMBL" id="QRYP01000077">
    <property type="protein sequence ID" value="RGU89412.1"/>
    <property type="molecule type" value="Genomic_DNA"/>
</dbReference>
<sequence>MIMKQVEERYISFEASKMAYRDIKNCIDTAKQEGLAEGIELGRKICMELRMNQKALDIVRNMLADGVDINLIMKYAGLTQEQIEK</sequence>
<gene>
    <name evidence="1" type="ORF">DWW35_15155</name>
</gene>
<evidence type="ECO:0000313" key="2">
    <source>
        <dbReference type="Proteomes" id="UP000285236"/>
    </source>
</evidence>
<proteinExistence type="predicted"/>
<organism evidence="1 2">
    <name type="scientific">Segatella copri</name>
    <dbReference type="NCBI Taxonomy" id="165179"/>
    <lineage>
        <taxon>Bacteria</taxon>
        <taxon>Pseudomonadati</taxon>
        <taxon>Bacteroidota</taxon>
        <taxon>Bacteroidia</taxon>
        <taxon>Bacteroidales</taxon>
        <taxon>Prevotellaceae</taxon>
        <taxon>Segatella</taxon>
    </lineage>
</organism>
<protein>
    <submittedName>
        <fullName evidence="1">Uncharacterized protein</fullName>
    </submittedName>
</protein>
<comment type="caution">
    <text evidence="1">The sequence shown here is derived from an EMBL/GenBank/DDBJ whole genome shotgun (WGS) entry which is preliminary data.</text>
</comment>